<feature type="domain" description="Fatty acid synthase pseudo-KR" evidence="1">
    <location>
        <begin position="322"/>
        <end position="425"/>
    </location>
</feature>
<dbReference type="EMBL" id="BTSX01000001">
    <property type="protein sequence ID" value="GMS81311.1"/>
    <property type="molecule type" value="Genomic_DNA"/>
</dbReference>
<reference evidence="2" key="1">
    <citation type="submission" date="2023-10" db="EMBL/GenBank/DDBJ databases">
        <title>Genome assembly of Pristionchus species.</title>
        <authorList>
            <person name="Yoshida K."/>
            <person name="Sommer R.J."/>
        </authorList>
    </citation>
    <scope>NUCLEOTIDE SEQUENCE</scope>
    <source>
        <strain evidence="2">RS0144</strain>
    </source>
</reference>
<dbReference type="AlphaFoldDB" id="A0AAV5SD59"/>
<gene>
    <name evidence="2" type="ORF">PENTCL1PPCAC_3486</name>
</gene>
<dbReference type="Gene3D" id="3.90.180.10">
    <property type="entry name" value="Medium-chain alcohol dehydrogenases, catalytic domain"/>
    <property type="match status" value="1"/>
</dbReference>
<dbReference type="InterPro" id="IPR049391">
    <property type="entry name" value="FAS_pseudo-KR"/>
</dbReference>
<comment type="caution">
    <text evidence="2">The sequence shown here is derived from an EMBL/GenBank/DDBJ whole genome shotgun (WGS) entry which is preliminary data.</text>
</comment>
<feature type="non-terminal residue" evidence="2">
    <location>
        <position position="1"/>
    </location>
</feature>
<keyword evidence="3" id="KW-1185">Reference proteome</keyword>
<dbReference type="Gene3D" id="3.40.50.720">
    <property type="entry name" value="NAD(P)-binding Rossmann-like Domain"/>
    <property type="match status" value="1"/>
</dbReference>
<sequence>LEEYTVVLKQVLARGLAGLKAKGLLAALPNAEVLEKALADLAQFVTKPIDEVAHKRFAEDSKCFVLKAFEEVFAIPSSGMTPQEFTVAVTKHIKAVKTIFETDRMWAAALVHDRMIKTIQDIAIENTSGHHIAFAALELNSTEQLKWLNETISSHPLLEADWVCIGPSVEHLDEMSLEQLGSHKIKVDLDNASFTGHAEAKNFDCVVLDKVLARKPDPVVYLNNLKHIMRDDGFAIVIETVKNHSLNAAVQAFMVDQLAVASGRAFSTYYTEVQLREVFAQAGFRLCNYQADEASSTAVYLIRKTPEKARDPVFVDVDDVKEFSWVEPLQKTVEERAGQPADKTIWLTSTAVRNNGVVGMGLCFNEENLKTKRFRTLVDMSADPAVRNGPATLKIDSDDVKKIVELDQHANDYKDGVWGSMRHLVVKDEDKAQYKPCEHAFINT</sequence>
<dbReference type="Pfam" id="PF13489">
    <property type="entry name" value="Methyltransf_23"/>
    <property type="match status" value="1"/>
</dbReference>
<organism evidence="2 3">
    <name type="scientific">Pristionchus entomophagus</name>
    <dbReference type="NCBI Taxonomy" id="358040"/>
    <lineage>
        <taxon>Eukaryota</taxon>
        <taxon>Metazoa</taxon>
        <taxon>Ecdysozoa</taxon>
        <taxon>Nematoda</taxon>
        <taxon>Chromadorea</taxon>
        <taxon>Rhabditida</taxon>
        <taxon>Rhabditina</taxon>
        <taxon>Diplogasteromorpha</taxon>
        <taxon>Diplogasteroidea</taxon>
        <taxon>Neodiplogasteridae</taxon>
        <taxon>Pristionchus</taxon>
    </lineage>
</organism>
<evidence type="ECO:0000259" key="1">
    <source>
        <dbReference type="Pfam" id="PF21149"/>
    </source>
</evidence>
<proteinExistence type="predicted"/>
<evidence type="ECO:0000313" key="2">
    <source>
        <dbReference type="EMBL" id="GMS81311.1"/>
    </source>
</evidence>
<evidence type="ECO:0000313" key="3">
    <source>
        <dbReference type="Proteomes" id="UP001432027"/>
    </source>
</evidence>
<feature type="non-terminal residue" evidence="2">
    <location>
        <position position="444"/>
    </location>
</feature>
<dbReference type="InterPro" id="IPR029063">
    <property type="entry name" value="SAM-dependent_MTases_sf"/>
</dbReference>
<dbReference type="SUPFAM" id="SSF53335">
    <property type="entry name" value="S-adenosyl-L-methionine-dependent methyltransferases"/>
    <property type="match status" value="1"/>
</dbReference>
<dbReference type="Pfam" id="PF21149">
    <property type="entry name" value="FAS_pseudo-KR"/>
    <property type="match status" value="1"/>
</dbReference>
<accession>A0AAV5SD59</accession>
<dbReference type="Gene3D" id="3.40.50.150">
    <property type="entry name" value="Vaccinia Virus protein VP39"/>
    <property type="match status" value="1"/>
</dbReference>
<protein>
    <recommendedName>
        <fullName evidence="1">Fatty acid synthase pseudo-KR domain-containing protein</fullName>
    </recommendedName>
</protein>
<name>A0AAV5SD59_9BILA</name>
<dbReference type="Proteomes" id="UP001432027">
    <property type="component" value="Unassembled WGS sequence"/>
</dbReference>